<evidence type="ECO:0000256" key="4">
    <source>
        <dbReference type="ARBA" id="ARBA00023163"/>
    </source>
</evidence>
<feature type="domain" description="Sugar-binding" evidence="5">
    <location>
        <begin position="42"/>
        <end position="293"/>
    </location>
</feature>
<dbReference type="InterPro" id="IPR007324">
    <property type="entry name" value="Sugar-bd_dom_put"/>
</dbReference>
<dbReference type="AlphaFoldDB" id="A0A2V1K592"/>
<keyword evidence="2" id="KW-0805">Transcription regulation</keyword>
<keyword evidence="4" id="KW-0804">Transcription</keyword>
<dbReference type="Pfam" id="PF04198">
    <property type="entry name" value="Sugar-bind"/>
    <property type="match status" value="1"/>
</dbReference>
<gene>
    <name evidence="6" type="ORF">DD236_07545</name>
</gene>
<sequence length="310" mass="32434">MESIAKKMGLSRSTVSRLVASARDEGLVRITLHAPQEPAATTASRLSQLYGVSVTIVPVSQPTSEMRRLERVAAMAGAMVSDIVDDGATIGVAWGTTLSAVAERLVPKPLERATVVQLNGAANPGTTGIPFVGELMGQFSRAYGAKVASFPVPAFFDYATTRAALWRERSISAVREIGRNADLAVFGVGAFSAPVASHVYTAGYLSNNDVASLRNDGVVGDVCTVFVRADGSYADLEINSRASGPTPAELKKIPRRLCVVAGPAKATALIGVLRSGAVTDLVVDDECAARVLEESEHPWRPGPQGAGMGL</sequence>
<organism evidence="6 7">
    <name type="scientific">Ancrocorticia populi</name>
    <dbReference type="NCBI Taxonomy" id="2175228"/>
    <lineage>
        <taxon>Bacteria</taxon>
        <taxon>Bacillati</taxon>
        <taxon>Actinomycetota</taxon>
        <taxon>Actinomycetes</taxon>
        <taxon>Actinomycetales</taxon>
        <taxon>Actinomycetaceae</taxon>
        <taxon>Ancrocorticia</taxon>
    </lineage>
</organism>
<dbReference type="InterPro" id="IPR037171">
    <property type="entry name" value="NagB/RpiA_transferase-like"/>
</dbReference>
<evidence type="ECO:0000259" key="5">
    <source>
        <dbReference type="Pfam" id="PF04198"/>
    </source>
</evidence>
<evidence type="ECO:0000313" key="7">
    <source>
        <dbReference type="Proteomes" id="UP000245283"/>
    </source>
</evidence>
<evidence type="ECO:0000256" key="1">
    <source>
        <dbReference type="ARBA" id="ARBA00010466"/>
    </source>
</evidence>
<comment type="similarity">
    <text evidence="1">Belongs to the SorC transcriptional regulatory family.</text>
</comment>
<dbReference type="OrthoDB" id="186585at2"/>
<dbReference type="PANTHER" id="PTHR34294">
    <property type="entry name" value="TRANSCRIPTIONAL REGULATOR-RELATED"/>
    <property type="match status" value="1"/>
</dbReference>
<dbReference type="InterPro" id="IPR051054">
    <property type="entry name" value="SorC_transcr_regulators"/>
</dbReference>
<name>A0A2V1K592_9ACTO</name>
<dbReference type="Gene3D" id="1.10.10.60">
    <property type="entry name" value="Homeodomain-like"/>
    <property type="match status" value="1"/>
</dbReference>
<proteinExistence type="inferred from homology"/>
<keyword evidence="3" id="KW-0238">DNA-binding</keyword>
<dbReference type="Gene3D" id="3.40.50.1360">
    <property type="match status" value="1"/>
</dbReference>
<protein>
    <submittedName>
        <fullName evidence="6">Transcriptional regulator</fullName>
    </submittedName>
</protein>
<dbReference type="GO" id="GO:0003677">
    <property type="term" value="F:DNA binding"/>
    <property type="evidence" value="ECO:0007669"/>
    <property type="project" value="UniProtKB-KW"/>
</dbReference>
<keyword evidence="7" id="KW-1185">Reference proteome</keyword>
<dbReference type="PANTHER" id="PTHR34294:SF1">
    <property type="entry name" value="TRANSCRIPTIONAL REGULATOR LSRR"/>
    <property type="match status" value="1"/>
</dbReference>
<dbReference type="SUPFAM" id="SSF100950">
    <property type="entry name" value="NagB/RpiA/CoA transferase-like"/>
    <property type="match status" value="1"/>
</dbReference>
<evidence type="ECO:0000256" key="2">
    <source>
        <dbReference type="ARBA" id="ARBA00023015"/>
    </source>
</evidence>
<accession>A0A2V1K592</accession>
<dbReference type="EMBL" id="QETB01000004">
    <property type="protein sequence ID" value="PWF26250.1"/>
    <property type="molecule type" value="Genomic_DNA"/>
</dbReference>
<evidence type="ECO:0000256" key="3">
    <source>
        <dbReference type="ARBA" id="ARBA00023125"/>
    </source>
</evidence>
<dbReference type="GO" id="GO:0030246">
    <property type="term" value="F:carbohydrate binding"/>
    <property type="evidence" value="ECO:0007669"/>
    <property type="project" value="InterPro"/>
</dbReference>
<evidence type="ECO:0000313" key="6">
    <source>
        <dbReference type="EMBL" id="PWF26250.1"/>
    </source>
</evidence>
<comment type="caution">
    <text evidence="6">The sequence shown here is derived from an EMBL/GenBank/DDBJ whole genome shotgun (WGS) entry which is preliminary data.</text>
</comment>
<dbReference type="Proteomes" id="UP000245283">
    <property type="component" value="Unassembled WGS sequence"/>
</dbReference>
<reference evidence="7" key="1">
    <citation type="submission" date="2018-05" db="EMBL/GenBank/DDBJ databases">
        <authorList>
            <person name="Li Y."/>
        </authorList>
    </citation>
    <scope>NUCLEOTIDE SEQUENCE [LARGE SCALE GENOMIC DNA]</scope>
    <source>
        <strain evidence="7">sk1b4</strain>
    </source>
</reference>